<evidence type="ECO:0000313" key="2">
    <source>
        <dbReference type="Proteomes" id="UP001235840"/>
    </source>
</evidence>
<sequence length="105" mass="11948">MEFLIALGAIVVIFGGIVWYRKTTWKVYSVASSQHTDDIREKYDYLKEHDIRCKLENVPQDNAVPAHNHPANFSGFTPPESSLQLLVHKNDVAKADEVLEQMSYA</sequence>
<comment type="caution">
    <text evidence="1">The sequence shown here is derived from an EMBL/GenBank/DDBJ whole genome shotgun (WGS) entry which is preliminary data.</text>
</comment>
<name>A0ABT9VUR9_9BACI</name>
<protein>
    <recommendedName>
        <fullName evidence="3">DUF2007 domain-containing protein</fullName>
    </recommendedName>
</protein>
<gene>
    <name evidence="1" type="ORF">J2S11_000482</name>
</gene>
<accession>A0ABT9VUR9</accession>
<reference evidence="1 2" key="1">
    <citation type="submission" date="2023-07" db="EMBL/GenBank/DDBJ databases">
        <title>Genomic Encyclopedia of Type Strains, Phase IV (KMG-IV): sequencing the most valuable type-strain genomes for metagenomic binning, comparative biology and taxonomic classification.</title>
        <authorList>
            <person name="Goeker M."/>
        </authorList>
    </citation>
    <scope>NUCLEOTIDE SEQUENCE [LARGE SCALE GENOMIC DNA]</scope>
    <source>
        <strain evidence="1 2">DSM 12751</strain>
    </source>
</reference>
<proteinExistence type="predicted"/>
<evidence type="ECO:0000313" key="1">
    <source>
        <dbReference type="EMBL" id="MDQ0164582.1"/>
    </source>
</evidence>
<evidence type="ECO:0008006" key="3">
    <source>
        <dbReference type="Google" id="ProtNLM"/>
    </source>
</evidence>
<dbReference type="EMBL" id="JAUSTY010000002">
    <property type="protein sequence ID" value="MDQ0164582.1"/>
    <property type="molecule type" value="Genomic_DNA"/>
</dbReference>
<dbReference type="RefSeq" id="WP_307390405.1">
    <property type="nucleotide sequence ID" value="NZ_BAAADK010000018.1"/>
</dbReference>
<keyword evidence="2" id="KW-1185">Reference proteome</keyword>
<dbReference type="Proteomes" id="UP001235840">
    <property type="component" value="Unassembled WGS sequence"/>
</dbReference>
<organism evidence="1 2">
    <name type="scientific">Caldalkalibacillus horti</name>
    <dbReference type="NCBI Taxonomy" id="77523"/>
    <lineage>
        <taxon>Bacteria</taxon>
        <taxon>Bacillati</taxon>
        <taxon>Bacillota</taxon>
        <taxon>Bacilli</taxon>
        <taxon>Bacillales</taxon>
        <taxon>Bacillaceae</taxon>
        <taxon>Caldalkalibacillus</taxon>
    </lineage>
</organism>